<dbReference type="InterPro" id="IPR001346">
    <property type="entry name" value="Interferon_reg_fact_DNA-bd_dom"/>
</dbReference>
<accession>A0A087UFS4</accession>
<evidence type="ECO:0000313" key="4">
    <source>
        <dbReference type="Proteomes" id="UP000054359"/>
    </source>
</evidence>
<proteinExistence type="predicted"/>
<evidence type="ECO:0000256" key="1">
    <source>
        <dbReference type="SAM" id="MobiDB-lite"/>
    </source>
</evidence>
<sequence>MTRIGRRLIEDFLLPALNDERYGDLLKWIDRDKRYFSIRWSHKNAAKWTLADTAVFQDWDKLKGHYHPEIKGYYMQAKQRFRAALYKLNTVRKLPCEDKHVKKYQLVLDHDKRKADILGRTKISRILAKKEECQKSIPTSVICKNTSYIEKPKRVFIEQPCSPPSPASSTKSENSDKMEEDRCVEEYQQALQKQLMHSNLKHLRSVVTPKKENLPKAKYCTPVFKEIPKTNFMQKAPHVPIQPVPVYSKCSSRAVVDNSQKRYESPHLLLVPTYNDDICEDTKIYNDDISNDTKETNHFVSKQNSESAFNLSEQFAVNEQNSEGALNLSIKSESSDMWASR</sequence>
<dbReference type="GO" id="GO:0005634">
    <property type="term" value="C:nucleus"/>
    <property type="evidence" value="ECO:0007669"/>
    <property type="project" value="TreeGrafter"/>
</dbReference>
<dbReference type="OMA" id="NDERYGD"/>
<feature type="region of interest" description="Disordered" evidence="1">
    <location>
        <begin position="157"/>
        <end position="181"/>
    </location>
</feature>
<dbReference type="Gene3D" id="1.10.10.10">
    <property type="entry name" value="Winged helix-like DNA-binding domain superfamily/Winged helix DNA-binding domain"/>
    <property type="match status" value="1"/>
</dbReference>
<dbReference type="InterPro" id="IPR036390">
    <property type="entry name" value="WH_DNA-bd_sf"/>
</dbReference>
<dbReference type="PROSITE" id="PS51507">
    <property type="entry name" value="IRF_2"/>
    <property type="match status" value="1"/>
</dbReference>
<dbReference type="SUPFAM" id="SSF46785">
    <property type="entry name" value="Winged helix' DNA-binding domain"/>
    <property type="match status" value="1"/>
</dbReference>
<gene>
    <name evidence="3" type="ORF">X975_19241</name>
</gene>
<dbReference type="Proteomes" id="UP000054359">
    <property type="component" value="Unassembled WGS sequence"/>
</dbReference>
<organism evidence="3 4">
    <name type="scientific">Stegodyphus mimosarum</name>
    <name type="common">African social velvet spider</name>
    <dbReference type="NCBI Taxonomy" id="407821"/>
    <lineage>
        <taxon>Eukaryota</taxon>
        <taxon>Metazoa</taxon>
        <taxon>Ecdysozoa</taxon>
        <taxon>Arthropoda</taxon>
        <taxon>Chelicerata</taxon>
        <taxon>Arachnida</taxon>
        <taxon>Araneae</taxon>
        <taxon>Araneomorphae</taxon>
        <taxon>Entelegynae</taxon>
        <taxon>Eresoidea</taxon>
        <taxon>Eresidae</taxon>
        <taxon>Stegodyphus</taxon>
    </lineage>
</organism>
<dbReference type="GO" id="GO:0002376">
    <property type="term" value="P:immune system process"/>
    <property type="evidence" value="ECO:0007669"/>
    <property type="project" value="TreeGrafter"/>
</dbReference>
<dbReference type="GO" id="GO:0000978">
    <property type="term" value="F:RNA polymerase II cis-regulatory region sequence-specific DNA binding"/>
    <property type="evidence" value="ECO:0007669"/>
    <property type="project" value="TreeGrafter"/>
</dbReference>
<dbReference type="PANTHER" id="PTHR11949">
    <property type="entry name" value="INTERFERON REGULATORY FACTOR"/>
    <property type="match status" value="1"/>
</dbReference>
<reference evidence="3 4" key="1">
    <citation type="submission" date="2013-11" db="EMBL/GenBank/DDBJ databases">
        <title>Genome sequencing of Stegodyphus mimosarum.</title>
        <authorList>
            <person name="Bechsgaard J."/>
        </authorList>
    </citation>
    <scope>NUCLEOTIDE SEQUENCE [LARGE SCALE GENOMIC DNA]</scope>
</reference>
<feature type="domain" description="IRF tryptophan pentad repeat" evidence="2">
    <location>
        <begin position="6"/>
        <end position="108"/>
    </location>
</feature>
<dbReference type="OrthoDB" id="6414621at2759"/>
<dbReference type="EMBL" id="KK119614">
    <property type="protein sequence ID" value="KFM76213.1"/>
    <property type="molecule type" value="Genomic_DNA"/>
</dbReference>
<dbReference type="Pfam" id="PF00605">
    <property type="entry name" value="IRF"/>
    <property type="match status" value="1"/>
</dbReference>
<dbReference type="GO" id="GO:0000981">
    <property type="term" value="F:DNA-binding transcription factor activity, RNA polymerase II-specific"/>
    <property type="evidence" value="ECO:0007669"/>
    <property type="project" value="TreeGrafter"/>
</dbReference>
<evidence type="ECO:0000313" key="3">
    <source>
        <dbReference type="EMBL" id="KFM76213.1"/>
    </source>
</evidence>
<protein>
    <recommendedName>
        <fullName evidence="2">IRF tryptophan pentad repeat domain-containing protein</fullName>
    </recommendedName>
</protein>
<dbReference type="SMART" id="SM00348">
    <property type="entry name" value="IRF"/>
    <property type="match status" value="1"/>
</dbReference>
<dbReference type="InterPro" id="IPR036388">
    <property type="entry name" value="WH-like_DNA-bd_sf"/>
</dbReference>
<name>A0A087UFS4_STEMI</name>
<feature type="non-terminal residue" evidence="3">
    <location>
        <position position="341"/>
    </location>
</feature>
<evidence type="ECO:0000259" key="2">
    <source>
        <dbReference type="PROSITE" id="PS51507"/>
    </source>
</evidence>
<dbReference type="STRING" id="407821.A0A087UFS4"/>
<keyword evidence="4" id="KW-1185">Reference proteome</keyword>
<dbReference type="PANTHER" id="PTHR11949:SF53">
    <property type="entry name" value="IRF TRYPTOPHAN PENTAD REPEAT DOMAIN-CONTAINING PROTEIN"/>
    <property type="match status" value="1"/>
</dbReference>
<dbReference type="AlphaFoldDB" id="A0A087UFS4"/>